<keyword evidence="2" id="KW-0808">Transferase</keyword>
<organism evidence="2">
    <name type="scientific">Acidobacterium capsulatum</name>
    <dbReference type="NCBI Taxonomy" id="33075"/>
    <lineage>
        <taxon>Bacteria</taxon>
        <taxon>Pseudomonadati</taxon>
        <taxon>Acidobacteriota</taxon>
        <taxon>Terriglobia</taxon>
        <taxon>Terriglobales</taxon>
        <taxon>Acidobacteriaceae</taxon>
        <taxon>Acidobacterium</taxon>
    </lineage>
</organism>
<dbReference type="InterPro" id="IPR001296">
    <property type="entry name" value="Glyco_trans_1"/>
</dbReference>
<dbReference type="PANTHER" id="PTHR45947:SF3">
    <property type="entry name" value="SULFOQUINOVOSYL TRANSFERASE SQD2"/>
    <property type="match status" value="1"/>
</dbReference>
<dbReference type="CDD" id="cd03801">
    <property type="entry name" value="GT4_PimA-like"/>
    <property type="match status" value="1"/>
</dbReference>
<evidence type="ECO:0000313" key="2">
    <source>
        <dbReference type="EMBL" id="HGY93375.1"/>
    </source>
</evidence>
<feature type="domain" description="Glycosyl transferase family 1" evidence="1">
    <location>
        <begin position="222"/>
        <end position="389"/>
    </location>
</feature>
<dbReference type="Gene3D" id="3.40.50.2000">
    <property type="entry name" value="Glycogen Phosphorylase B"/>
    <property type="match status" value="2"/>
</dbReference>
<sequence length="419" mass="47854">MPSRHPATALRDQPSLEGRPFRIAYFVSHPIQYQAPLLRQIAALPGVALKVFFFSDISVRSYIDKGFGVAVKWDVPLLDGYDSEFLPTIRNRGQLAFADPICTGIYEKLETGNFDAVWLHGYHTLNHLHVLWAAKRLNIPLLMRAEPTLIDRPRTRTKKFAKSYFFRLLRHAITAVMPISELNKEYWNTYLGTEIPQFPMPYAVDNQFFQGKSLQAEATVDQLREELDLTPGRPVILYCSKLQTRKRCIDLVNAYLLLCSDLKLPAKPYLLIVGDGEERGQVEARIQESKDLDIRMLGFRNQSELPRYFSLSDVFVLPSVSEPFGLIVNEVMNAARAVIVTEEVGCQKDLVRDRWNGMVVPAQNIAALANALQYVLEDPERCKEMGRRSLERIREFSFDQDIEGLLAAITHIQQTRKIA</sequence>
<gene>
    <name evidence="2" type="ORF">ENW50_01595</name>
</gene>
<evidence type="ECO:0000259" key="1">
    <source>
        <dbReference type="Pfam" id="PF00534"/>
    </source>
</evidence>
<dbReference type="GO" id="GO:0016757">
    <property type="term" value="F:glycosyltransferase activity"/>
    <property type="evidence" value="ECO:0007669"/>
    <property type="project" value="InterPro"/>
</dbReference>
<dbReference type="Pfam" id="PF00534">
    <property type="entry name" value="Glycos_transf_1"/>
    <property type="match status" value="1"/>
</dbReference>
<dbReference type="AlphaFoldDB" id="A0A7V5CSN4"/>
<protein>
    <submittedName>
        <fullName evidence="2">Glycosyltransferase</fullName>
    </submittedName>
</protein>
<reference evidence="2" key="1">
    <citation type="journal article" date="2020" name="mSystems">
        <title>Genome- and Community-Level Interaction Insights into Carbon Utilization and Element Cycling Functions of Hydrothermarchaeota in Hydrothermal Sediment.</title>
        <authorList>
            <person name="Zhou Z."/>
            <person name="Liu Y."/>
            <person name="Xu W."/>
            <person name="Pan J."/>
            <person name="Luo Z.H."/>
            <person name="Li M."/>
        </authorList>
    </citation>
    <scope>NUCLEOTIDE SEQUENCE [LARGE SCALE GENOMIC DNA]</scope>
    <source>
        <strain evidence="2">SpSt-855</strain>
    </source>
</reference>
<dbReference type="PANTHER" id="PTHR45947">
    <property type="entry name" value="SULFOQUINOVOSYL TRANSFERASE SQD2"/>
    <property type="match status" value="1"/>
</dbReference>
<dbReference type="SUPFAM" id="SSF53756">
    <property type="entry name" value="UDP-Glycosyltransferase/glycogen phosphorylase"/>
    <property type="match status" value="1"/>
</dbReference>
<accession>A0A7V5CSN4</accession>
<proteinExistence type="predicted"/>
<dbReference type="InterPro" id="IPR050194">
    <property type="entry name" value="Glycosyltransferase_grp1"/>
</dbReference>
<comment type="caution">
    <text evidence="2">The sequence shown here is derived from an EMBL/GenBank/DDBJ whole genome shotgun (WGS) entry which is preliminary data.</text>
</comment>
<name>A0A7V5CSN4_9BACT</name>
<dbReference type="EMBL" id="DTKL01000013">
    <property type="protein sequence ID" value="HGY93375.1"/>
    <property type="molecule type" value="Genomic_DNA"/>
</dbReference>